<organism evidence="2 3">
    <name type="scientific">Stutzerimonas stutzeri (strain ATCC 17588 / DSM 5190 / CCUG 11256 / JCM 5965 / LMG 11199 / NBRC 14165 / NCIMB 11358 / Stanier 221)</name>
    <name type="common">Pseudomonas stutzeri</name>
    <dbReference type="NCBI Taxonomy" id="96563"/>
    <lineage>
        <taxon>Bacteria</taxon>
        <taxon>Pseudomonadati</taxon>
        <taxon>Pseudomonadota</taxon>
        <taxon>Gammaproteobacteria</taxon>
        <taxon>Pseudomonadales</taxon>
        <taxon>Pseudomonadaceae</taxon>
        <taxon>Stutzerimonas</taxon>
    </lineage>
</organism>
<evidence type="ECO:0000313" key="2">
    <source>
        <dbReference type="EMBL" id="AEJ05096.1"/>
    </source>
</evidence>
<accession>F8H8S3</accession>
<reference key="2">
    <citation type="submission" date="2011-06" db="EMBL/GenBank/DDBJ databases">
        <title>Complete Genome Sequence of Pseudomonas stutzeri Strain CGMCC 1.1803.</title>
        <authorList>
            <person name="Yan Y."/>
            <person name="Chen M."/>
            <person name="Lu W."/>
            <person name="Zhang W."/>
            <person name="Ping S."/>
            <person name="Lin M."/>
        </authorList>
    </citation>
    <scope>NUCLEOTIDE SEQUENCE</scope>
    <source>
        <strain>ATCC 17588</strain>
    </source>
</reference>
<name>F8H8S3_STUS2</name>
<evidence type="ECO:0000256" key="1">
    <source>
        <dbReference type="SAM" id="MobiDB-lite"/>
    </source>
</evidence>
<evidence type="ECO:0000313" key="3">
    <source>
        <dbReference type="Proteomes" id="UP000008932"/>
    </source>
</evidence>
<feature type="region of interest" description="Disordered" evidence="1">
    <location>
        <begin position="1"/>
        <end position="22"/>
    </location>
</feature>
<dbReference type="HOGENOM" id="CLU_3256656_0_0_6"/>
<proteinExistence type="predicted"/>
<reference evidence="2 3" key="1">
    <citation type="journal article" date="2011" name="J. Bacteriol.">
        <title>Complete Genome Sequence of the Type Strain Pseudomonas stutzeri CGMCC 1.1803.</title>
        <authorList>
            <person name="Chen M."/>
            <person name="Yan Y."/>
            <person name="Zhang W."/>
            <person name="Lu W."/>
            <person name="Wang J."/>
            <person name="Ping S."/>
            <person name="Lin M."/>
        </authorList>
    </citation>
    <scope>NUCLEOTIDE SEQUENCE [LARGE SCALE GENOMIC DNA]</scope>
    <source>
        <strain evidence="3">ATCC 17588 / DSM 5190 / CCUG 11256 / JCM 5965 / LMG 11199 / NCIMB 11358 / Stanier 221</strain>
    </source>
</reference>
<dbReference type="Proteomes" id="UP000008932">
    <property type="component" value="Chromosome"/>
</dbReference>
<dbReference type="EMBL" id="CP002881">
    <property type="protein sequence ID" value="AEJ05096.1"/>
    <property type="molecule type" value="Genomic_DNA"/>
</dbReference>
<accession>A0A0H3Z1C4</accession>
<gene>
    <name evidence="2" type="ordered locus">PSTAB_1815</name>
</gene>
<reference evidence="3" key="3">
    <citation type="submission" date="2011-06" db="EMBL/GenBank/DDBJ databases">
        <title>Complete genome sequence of Pseudomonas stutzeri strain CGMCC 1.1803.</title>
        <authorList>
            <person name="Yan Y."/>
            <person name="Chen M."/>
            <person name="Lu W."/>
            <person name="Zhang W."/>
            <person name="Ping S."/>
            <person name="Lin M."/>
        </authorList>
    </citation>
    <scope>NUCLEOTIDE SEQUENCE [LARGE SCALE GENOMIC DNA]</scope>
    <source>
        <strain evidence="3">ATCC 17588 / DSM 5190 / CCUG 11256 / JCM 5965 / LMG 11199 / NCIMB 11358 / Stanier 221</strain>
    </source>
</reference>
<feature type="compositionally biased region" description="Basic and acidic residues" evidence="1">
    <location>
        <begin position="1"/>
        <end position="19"/>
    </location>
</feature>
<dbReference type="KEGG" id="psz:PSTAB_1815"/>
<sequence length="42" mass="4813">MPGSDQTHEKHPHDNDRSDAMGQETTQFKCNYLLFGIVIHDV</sequence>
<dbReference type="AlphaFoldDB" id="F8H8S3"/>
<protein>
    <submittedName>
        <fullName evidence="2">Uncharacterized protein</fullName>
    </submittedName>
</protein>